<organism evidence="2 3">
    <name type="scientific">Waltera acetigignens</name>
    <dbReference type="NCBI Taxonomy" id="2981769"/>
    <lineage>
        <taxon>Bacteria</taxon>
        <taxon>Bacillati</taxon>
        <taxon>Bacillota</taxon>
        <taxon>Clostridia</taxon>
        <taxon>Lachnospirales</taxon>
        <taxon>Lachnospiraceae</taxon>
        <taxon>Waltera</taxon>
    </lineage>
</organism>
<dbReference type="Proteomes" id="UP001197795">
    <property type="component" value="Unassembled WGS sequence"/>
</dbReference>
<feature type="transmembrane region" description="Helical" evidence="1">
    <location>
        <begin position="45"/>
        <end position="65"/>
    </location>
</feature>
<dbReference type="AlphaFoldDB" id="A0AAE2ZYH3"/>
<feature type="transmembrane region" description="Helical" evidence="1">
    <location>
        <begin position="221"/>
        <end position="240"/>
    </location>
</feature>
<dbReference type="InterPro" id="IPR046062">
    <property type="entry name" value="DUF6020"/>
</dbReference>
<feature type="transmembrane region" description="Helical" evidence="1">
    <location>
        <begin position="345"/>
        <end position="366"/>
    </location>
</feature>
<proteinExistence type="predicted"/>
<feature type="transmembrane region" description="Helical" evidence="1">
    <location>
        <begin position="109"/>
        <end position="130"/>
    </location>
</feature>
<gene>
    <name evidence="2" type="ORF">LKD75_04600</name>
</gene>
<feature type="transmembrane region" description="Helical" evidence="1">
    <location>
        <begin position="321"/>
        <end position="338"/>
    </location>
</feature>
<sequence>MRRYQKIRNVLLTVIVTLALQCTFEVCLGGYVDSNLVNGLNKLCGAFTVLDYTDLLTAAAVFVMLKEVKKREAKTDVATLVLSVILSFLLIVCISFKKYDSAIFLWGNSFQILLSTFCVLGFAVLLYLVLRLVYFGLEHVELPAEQGKKHLHMVGFFVIAFSWLFWILLNYPGTTSGDGLVQLKQFLGEQDWGAAHPPFSSAIMGICFVLGRTIADANFGFFLYCLLQTLVGAYAFSLSMKKLQELGISWKWCAVGILFFALTPFWGTYAQWFEKDLLYAEMTVLQAVYLMSVLKKKECGGKDAAGLIVFSVLSCLLRNNGIYAIVPALLLLAIYLKGKERRKAFLVLLATVVIYELITVAGYRALIDVGKPAASEGLSVPFQQTARYVCEYEDEVTEYERQVINDTLNFDAMKNYEPRISDPIKILYRGGDLGPYMKIWVQMFFKHPGCYVAAFVNKGYGYLAPVEQNIEAWIQLEYPEYAQEQGIHHTFPIQTSEFLLQIWFLSMRLPLIKYLCTPGLYTWILVVLAFFLWKKKRYSALILLVPGFINVLVCLASPMSNAIRYELPTVAVIPLLVGWTVYSVHTTSRQTGEE</sequence>
<feature type="transmembrane region" description="Helical" evidence="1">
    <location>
        <begin position="252"/>
        <end position="272"/>
    </location>
</feature>
<evidence type="ECO:0000313" key="2">
    <source>
        <dbReference type="EMBL" id="MCC2118879.1"/>
    </source>
</evidence>
<keyword evidence="3" id="KW-1185">Reference proteome</keyword>
<feature type="transmembrane region" description="Helical" evidence="1">
    <location>
        <begin position="565"/>
        <end position="584"/>
    </location>
</feature>
<accession>A0AAE2ZYH3</accession>
<feature type="transmembrane region" description="Helical" evidence="1">
    <location>
        <begin position="151"/>
        <end position="169"/>
    </location>
</feature>
<name>A0AAE2ZYH3_9FIRM</name>
<feature type="transmembrane region" description="Helical" evidence="1">
    <location>
        <begin position="77"/>
        <end position="97"/>
    </location>
</feature>
<feature type="transmembrane region" description="Helical" evidence="1">
    <location>
        <begin position="540"/>
        <end position="559"/>
    </location>
</feature>
<keyword evidence="1" id="KW-0812">Transmembrane</keyword>
<dbReference type="Pfam" id="PF19484">
    <property type="entry name" value="DUF6020"/>
    <property type="match status" value="1"/>
</dbReference>
<reference evidence="2 3" key="1">
    <citation type="submission" date="2021-10" db="EMBL/GenBank/DDBJ databases">
        <title>Anaerobic single-cell dispensing facilitates the cultivation of human gut bacteria.</title>
        <authorList>
            <person name="Afrizal A."/>
        </authorList>
    </citation>
    <scope>NUCLEOTIDE SEQUENCE [LARGE SCALE GENOMIC DNA]</scope>
    <source>
        <strain evidence="2 3">CLA-AA-H273</strain>
    </source>
</reference>
<protein>
    <submittedName>
        <fullName evidence="2">DUF6020 family protein</fullName>
    </submittedName>
</protein>
<dbReference type="EMBL" id="JAJEPV010000008">
    <property type="protein sequence ID" value="MCC2118879.1"/>
    <property type="molecule type" value="Genomic_DNA"/>
</dbReference>
<dbReference type="RefSeq" id="WP_227732786.1">
    <property type="nucleotide sequence ID" value="NZ_JAJEPV010000008.1"/>
</dbReference>
<keyword evidence="1" id="KW-1133">Transmembrane helix</keyword>
<evidence type="ECO:0000313" key="3">
    <source>
        <dbReference type="Proteomes" id="UP001197795"/>
    </source>
</evidence>
<feature type="transmembrane region" description="Helical" evidence="1">
    <location>
        <begin position="511"/>
        <end position="533"/>
    </location>
</feature>
<comment type="caution">
    <text evidence="2">The sequence shown here is derived from an EMBL/GenBank/DDBJ whole genome shotgun (WGS) entry which is preliminary data.</text>
</comment>
<keyword evidence="1" id="KW-0472">Membrane</keyword>
<evidence type="ECO:0000256" key="1">
    <source>
        <dbReference type="SAM" id="Phobius"/>
    </source>
</evidence>